<dbReference type="AlphaFoldDB" id="A0A518ALP1"/>
<dbReference type="Pfam" id="PF03372">
    <property type="entry name" value="Exo_endo_phos"/>
    <property type="match status" value="1"/>
</dbReference>
<evidence type="ECO:0000313" key="4">
    <source>
        <dbReference type="Proteomes" id="UP000315750"/>
    </source>
</evidence>
<dbReference type="KEGG" id="amuc:Pan181_18430"/>
<keyword evidence="1" id="KW-0732">Signal</keyword>
<evidence type="ECO:0000313" key="3">
    <source>
        <dbReference type="EMBL" id="QDU55650.1"/>
    </source>
</evidence>
<evidence type="ECO:0000259" key="2">
    <source>
        <dbReference type="Pfam" id="PF03372"/>
    </source>
</evidence>
<feature type="signal peptide" evidence="1">
    <location>
        <begin position="1"/>
        <end position="22"/>
    </location>
</feature>
<proteinExistence type="predicted"/>
<feature type="chain" id="PRO_5021977457" description="Endonuclease/exonuclease/phosphatase domain-containing protein" evidence="1">
    <location>
        <begin position="23"/>
        <end position="409"/>
    </location>
</feature>
<name>A0A518ALP1_9BACT</name>
<protein>
    <recommendedName>
        <fullName evidence="2">Endonuclease/exonuclease/phosphatase domain-containing protein</fullName>
    </recommendedName>
</protein>
<dbReference type="InterPro" id="IPR036691">
    <property type="entry name" value="Endo/exonu/phosph_ase_sf"/>
</dbReference>
<accession>A0A518ALP1</accession>
<dbReference type="Gene3D" id="3.60.10.10">
    <property type="entry name" value="Endonuclease/exonuclease/phosphatase"/>
    <property type="match status" value="1"/>
</dbReference>
<dbReference type="RefSeq" id="WP_197529066.1">
    <property type="nucleotide sequence ID" value="NZ_CP036278.1"/>
</dbReference>
<feature type="domain" description="Endonuclease/exonuclease/phosphatase" evidence="2">
    <location>
        <begin position="35"/>
        <end position="391"/>
    </location>
</feature>
<keyword evidence="4" id="KW-1185">Reference proteome</keyword>
<evidence type="ECO:0000256" key="1">
    <source>
        <dbReference type="SAM" id="SignalP"/>
    </source>
</evidence>
<dbReference type="EMBL" id="CP036278">
    <property type="protein sequence ID" value="QDU55650.1"/>
    <property type="molecule type" value="Genomic_DNA"/>
</dbReference>
<dbReference type="InterPro" id="IPR005135">
    <property type="entry name" value="Endo/exonuclease/phosphatase"/>
</dbReference>
<reference evidence="3 4" key="1">
    <citation type="submission" date="2019-02" db="EMBL/GenBank/DDBJ databases">
        <title>Deep-cultivation of Planctomycetes and their phenomic and genomic characterization uncovers novel biology.</title>
        <authorList>
            <person name="Wiegand S."/>
            <person name="Jogler M."/>
            <person name="Boedeker C."/>
            <person name="Pinto D."/>
            <person name="Vollmers J."/>
            <person name="Rivas-Marin E."/>
            <person name="Kohn T."/>
            <person name="Peeters S.H."/>
            <person name="Heuer A."/>
            <person name="Rast P."/>
            <person name="Oberbeckmann S."/>
            <person name="Bunk B."/>
            <person name="Jeske O."/>
            <person name="Meyerdierks A."/>
            <person name="Storesund J.E."/>
            <person name="Kallscheuer N."/>
            <person name="Luecker S."/>
            <person name="Lage O.M."/>
            <person name="Pohl T."/>
            <person name="Merkel B.J."/>
            <person name="Hornburger P."/>
            <person name="Mueller R.-W."/>
            <person name="Bruemmer F."/>
            <person name="Labrenz M."/>
            <person name="Spormann A.M."/>
            <person name="Op den Camp H."/>
            <person name="Overmann J."/>
            <person name="Amann R."/>
            <person name="Jetten M.S.M."/>
            <person name="Mascher T."/>
            <person name="Medema M.H."/>
            <person name="Devos D.P."/>
            <person name="Kaster A.-K."/>
            <person name="Ovreas L."/>
            <person name="Rohde M."/>
            <person name="Galperin M.Y."/>
            <person name="Jogler C."/>
        </authorList>
    </citation>
    <scope>NUCLEOTIDE SEQUENCE [LARGE SCALE GENOMIC DNA]</scope>
    <source>
        <strain evidence="3 4">Pan181</strain>
    </source>
</reference>
<dbReference type="SUPFAM" id="SSF56219">
    <property type="entry name" value="DNase I-like"/>
    <property type="match status" value="1"/>
</dbReference>
<organism evidence="3 4">
    <name type="scientific">Aeoliella mucimassa</name>
    <dbReference type="NCBI Taxonomy" id="2527972"/>
    <lineage>
        <taxon>Bacteria</taxon>
        <taxon>Pseudomonadati</taxon>
        <taxon>Planctomycetota</taxon>
        <taxon>Planctomycetia</taxon>
        <taxon>Pirellulales</taxon>
        <taxon>Lacipirellulaceae</taxon>
        <taxon>Aeoliella</taxon>
    </lineage>
</organism>
<gene>
    <name evidence="3" type="ORF">Pan181_18430</name>
</gene>
<dbReference type="GO" id="GO:0003824">
    <property type="term" value="F:catalytic activity"/>
    <property type="evidence" value="ECO:0007669"/>
    <property type="project" value="InterPro"/>
</dbReference>
<sequence precursor="true">MPTLLLPACLLITCLVAAGARAEMPAKDDSVIRVATYNVSFYRNRAGQLLEDLQAEDAQAQKIAEVIRRVQPDMLLLNEFDYQAPNHINTAMYFSCEFFYLKREGLSEVRLARPTYLPVNTGVPSGLDIDGDGSTDGPNDCFGYGRYPGQYGMAAYARWRPDMRKVRTFQKFLWKDMPGAKLPVDPKTGESYYSDEILNVFRLSSKSHWDVPIKVKTGDQTWTLHLLCSHPTPPVFDGPEDRNGRRNHDEIRLWADYIDPARSDYLVDDQGHRGGLEAGAHFVILGDLNADPVDGDSAGENINQLLNHPLINASSTPTSEGAVEASRLQAELNAKHHGDASHDTADFSGDGHGNLRVDYVLPSQTLQVVHSGVFWPKPGEPGSEAIRATDHRLVWVDLKLPPADQPAAD</sequence>
<dbReference type="Proteomes" id="UP000315750">
    <property type="component" value="Chromosome"/>
</dbReference>